<dbReference type="InterPro" id="IPR050964">
    <property type="entry name" value="Striated_Muscle_Regulatory"/>
</dbReference>
<dbReference type="PANTHER" id="PTHR13817:SF151">
    <property type="entry name" value="TITIN"/>
    <property type="match status" value="1"/>
</dbReference>
<evidence type="ECO:0000313" key="8">
    <source>
        <dbReference type="Proteomes" id="UP000245683"/>
    </source>
</evidence>
<dbReference type="CDD" id="cd00063">
    <property type="entry name" value="FN3"/>
    <property type="match status" value="5"/>
</dbReference>
<accession>A0A317JX13</accession>
<dbReference type="PANTHER" id="PTHR13817">
    <property type="entry name" value="TITIN"/>
    <property type="match status" value="1"/>
</dbReference>
<dbReference type="GO" id="GO:0016798">
    <property type="term" value="F:hydrolase activity, acting on glycosyl bonds"/>
    <property type="evidence" value="ECO:0007669"/>
    <property type="project" value="UniProtKB-KW"/>
</dbReference>
<feature type="domain" description="Fibronectin type-III" evidence="6">
    <location>
        <begin position="488"/>
        <end position="583"/>
    </location>
</feature>
<evidence type="ECO:0000259" key="6">
    <source>
        <dbReference type="PROSITE" id="PS50853"/>
    </source>
</evidence>
<feature type="domain" description="Fibronectin type-III" evidence="6">
    <location>
        <begin position="584"/>
        <end position="676"/>
    </location>
</feature>
<keyword evidence="1" id="KW-0677">Repeat</keyword>
<feature type="transmembrane region" description="Helical" evidence="5">
    <location>
        <begin position="33"/>
        <end position="51"/>
    </location>
</feature>
<keyword evidence="2" id="KW-0378">Hydrolase</keyword>
<dbReference type="Proteomes" id="UP000245683">
    <property type="component" value="Unassembled WGS sequence"/>
</dbReference>
<dbReference type="GO" id="GO:0000272">
    <property type="term" value="P:polysaccharide catabolic process"/>
    <property type="evidence" value="ECO:0007669"/>
    <property type="project" value="UniProtKB-KW"/>
</dbReference>
<dbReference type="InterPro" id="IPR003961">
    <property type="entry name" value="FN3_dom"/>
</dbReference>
<dbReference type="InterPro" id="IPR013783">
    <property type="entry name" value="Ig-like_fold"/>
</dbReference>
<feature type="domain" description="Fibronectin type-III" evidence="6">
    <location>
        <begin position="678"/>
        <end position="767"/>
    </location>
</feature>
<dbReference type="SUPFAM" id="SSF49265">
    <property type="entry name" value="Fibronectin type III"/>
    <property type="match status" value="3"/>
</dbReference>
<keyword evidence="5" id="KW-1133">Transmembrane helix</keyword>
<protein>
    <recommendedName>
        <fullName evidence="6">Fibronectin type-III domain-containing protein</fullName>
    </recommendedName>
</protein>
<evidence type="ECO:0000256" key="5">
    <source>
        <dbReference type="SAM" id="Phobius"/>
    </source>
</evidence>
<dbReference type="Gene3D" id="2.60.40.10">
    <property type="entry name" value="Immunoglobulins"/>
    <property type="match status" value="5"/>
</dbReference>
<dbReference type="SMART" id="SM00060">
    <property type="entry name" value="FN3"/>
    <property type="match status" value="5"/>
</dbReference>
<dbReference type="InterPro" id="IPR036116">
    <property type="entry name" value="FN3_sf"/>
</dbReference>
<organism evidence="7 8">
    <name type="scientific">Micromonospora globispora</name>
    <dbReference type="NCBI Taxonomy" id="1450148"/>
    <lineage>
        <taxon>Bacteria</taxon>
        <taxon>Bacillati</taxon>
        <taxon>Actinomycetota</taxon>
        <taxon>Actinomycetes</taxon>
        <taxon>Micromonosporales</taxon>
        <taxon>Micromonosporaceae</taxon>
        <taxon>Micromonospora</taxon>
    </lineage>
</organism>
<sequence length="855" mass="91878">MTRCRPSDQWTGVLVTGSANGGWLTRARRHSRWLLLALPAAVLLAVGLAVVPDQPSDDRGVSAARLTALFDRYGDTSGRWNGADRTASVTLPDGRTLWLFSDTFLGPIQPDGSRPRTAPLINNSAVVQQGDELRETVHGGSAADPASLVPPPAADQFYWIADATVAGQSLQVLVNRYRRTGSGPLDHALLGTALATFALPALTPTGLRPLPLGSGISWGSELLHDGGHTYVYGTETVGQSRFAHVARVDGGDLAGPWEFWTGSNWSPSEEASTRLLSGVGTAYGVQRVAGRYVLVTQESNVVFSPDLVAYTANSPTGPFEGPDYLYRAPENAEGHIVYDADLHPDLARPGRLLISYNVNDLDDAVTYADAGVYRPRFVEVAWPRRRPDPADLPPPPAGLTAVADGAGHARLTWRAPRADDELRYQVHRRDVTAGQTHFVRLGEPVTGTGLSADFLVNGHEYEFRLTAVSGRGESRPSAVATMTAQVPPPPPPVGVRAVAGVAGDVALHWDPVPFVQLFRVQQRNLTTGQQDRTLVGTHTGTTATIRSLRHAQTYEFTVIAVGGGGDSQPSAPVRATAYVTPPPAPTGVTATPQPDGTIALTWNTLGPGVSYRVYRRDVTAGETRLIRPSLDTRAEHTAGQLAHDHEYEFAVTAVNSGGEGPKSAPVRARARYTPPGTAPTRLRAEPGRGSVELTWRSANPSRWYQVYRRDLTAEERQFTAEEIAVRGERATINGLRNGHEYEFAVAAVNQAGPGPLSEPVRVTPELPTPTALTATAMGSGEVRLSWRSAGPGLFYRVYLRDTTAGEAWRPDPYPVPGTSHTAVLLTRGHRYEFRVVAADGTDESRPTDPVAVVVR</sequence>
<dbReference type="Pfam" id="PF00041">
    <property type="entry name" value="fn3"/>
    <property type="match status" value="4"/>
</dbReference>
<evidence type="ECO:0000256" key="1">
    <source>
        <dbReference type="ARBA" id="ARBA00022737"/>
    </source>
</evidence>
<feature type="region of interest" description="Disordered" evidence="4">
    <location>
        <begin position="656"/>
        <end position="684"/>
    </location>
</feature>
<keyword evidence="3" id="KW-0624">Polysaccharide degradation</keyword>
<dbReference type="PROSITE" id="PS50853">
    <property type="entry name" value="FN3"/>
    <property type="match status" value="5"/>
</dbReference>
<feature type="domain" description="Fibronectin type-III" evidence="6">
    <location>
        <begin position="768"/>
        <end position="855"/>
    </location>
</feature>
<evidence type="ECO:0000256" key="4">
    <source>
        <dbReference type="SAM" id="MobiDB-lite"/>
    </source>
</evidence>
<dbReference type="OrthoDB" id="5482597at2"/>
<evidence type="ECO:0000313" key="7">
    <source>
        <dbReference type="EMBL" id="PWU45281.1"/>
    </source>
</evidence>
<feature type="domain" description="Fibronectin type-III" evidence="6">
    <location>
        <begin position="395"/>
        <end position="487"/>
    </location>
</feature>
<evidence type="ECO:0000256" key="2">
    <source>
        <dbReference type="ARBA" id="ARBA00023295"/>
    </source>
</evidence>
<keyword evidence="8" id="KW-1185">Reference proteome</keyword>
<dbReference type="EMBL" id="QGSV01000260">
    <property type="protein sequence ID" value="PWU45281.1"/>
    <property type="molecule type" value="Genomic_DNA"/>
</dbReference>
<reference evidence="8" key="1">
    <citation type="submission" date="2018-05" db="EMBL/GenBank/DDBJ databases">
        <title>Micromonospora globispora sp. nov. and Micromonospora rugosa sp. nov., isolated from marine sediment.</title>
        <authorList>
            <person name="Carro L."/>
            <person name="Aysel V."/>
            <person name="Cetin D."/>
            <person name="Igual J.M."/>
            <person name="Klenk H.-P."/>
            <person name="Trujillo M.E."/>
            <person name="Sahin N."/>
        </authorList>
    </citation>
    <scope>NUCLEOTIDE SEQUENCE [LARGE SCALE GENOMIC DNA]</scope>
    <source>
        <strain evidence="8">S2904</strain>
    </source>
</reference>
<name>A0A317JX13_9ACTN</name>
<keyword evidence="2" id="KW-0326">Glycosidase</keyword>
<dbReference type="AlphaFoldDB" id="A0A317JX13"/>
<evidence type="ECO:0000256" key="3">
    <source>
        <dbReference type="ARBA" id="ARBA00023326"/>
    </source>
</evidence>
<comment type="caution">
    <text evidence="7">The sequence shown here is derived from an EMBL/GenBank/DDBJ whole genome shotgun (WGS) entry which is preliminary data.</text>
</comment>
<keyword evidence="5" id="KW-0472">Membrane</keyword>
<keyword evidence="5" id="KW-0812">Transmembrane</keyword>
<gene>
    <name evidence="7" type="ORF">DLJ46_21925</name>
</gene>
<proteinExistence type="predicted"/>
<keyword evidence="3" id="KW-0119">Carbohydrate metabolism</keyword>